<dbReference type="OrthoDB" id="3698172at2"/>
<evidence type="ECO:0000313" key="2">
    <source>
        <dbReference type="EMBL" id="TBT95899.1"/>
    </source>
</evidence>
<feature type="transmembrane region" description="Helical" evidence="1">
    <location>
        <begin position="66"/>
        <end position="83"/>
    </location>
</feature>
<organism evidence="2 3">
    <name type="scientific">Propioniciclava tarda</name>
    <dbReference type="NCBI Taxonomy" id="433330"/>
    <lineage>
        <taxon>Bacteria</taxon>
        <taxon>Bacillati</taxon>
        <taxon>Actinomycetota</taxon>
        <taxon>Actinomycetes</taxon>
        <taxon>Propionibacteriales</taxon>
        <taxon>Propionibacteriaceae</taxon>
        <taxon>Propioniciclava</taxon>
    </lineage>
</organism>
<comment type="caution">
    <text evidence="2">The sequence shown here is derived from an EMBL/GenBank/DDBJ whole genome shotgun (WGS) entry which is preliminary data.</text>
</comment>
<keyword evidence="1" id="KW-0812">Transmembrane</keyword>
<dbReference type="Proteomes" id="UP000291933">
    <property type="component" value="Unassembled WGS sequence"/>
</dbReference>
<name>A0A4Q9KPU4_PROTD</name>
<sequence length="119" mass="12542">MPRVLAIVLDVASVLVFAAIGRLSHGESLDATQLGRTAAPFLAATLMVWVAMIMKPFLESSSRQGLAVWAVTLVLGMLFRAMLGGGVQVSFVIVAGIALGVLMLGWRALAHLATRKAAR</sequence>
<protein>
    <submittedName>
        <fullName evidence="2">DUF3054 domain-containing protein</fullName>
    </submittedName>
</protein>
<evidence type="ECO:0000256" key="1">
    <source>
        <dbReference type="SAM" id="Phobius"/>
    </source>
</evidence>
<keyword evidence="1" id="KW-0472">Membrane</keyword>
<feature type="transmembrane region" description="Helical" evidence="1">
    <location>
        <begin position="89"/>
        <end position="109"/>
    </location>
</feature>
<gene>
    <name evidence="2" type="ORF">ET996_02675</name>
</gene>
<proteinExistence type="predicted"/>
<dbReference type="Pfam" id="PF11255">
    <property type="entry name" value="DUF3054"/>
    <property type="match status" value="1"/>
</dbReference>
<dbReference type="AlphaFoldDB" id="A0A4Q9KPU4"/>
<reference evidence="2 3" key="1">
    <citation type="submission" date="2019-01" db="EMBL/GenBank/DDBJ databases">
        <title>Lactibacter flavus gen. nov., sp. nov., a novel bacterium of the family Propionibacteriaceae isolated from raw milk and dairy products.</title>
        <authorList>
            <person name="Huptas C."/>
            <person name="Wenning M."/>
            <person name="Breitenwieser F."/>
            <person name="Doll E."/>
            <person name="Von Neubeck M."/>
            <person name="Busse H.-J."/>
            <person name="Scherer S."/>
        </authorList>
    </citation>
    <scope>NUCLEOTIDE SEQUENCE [LARGE SCALE GENOMIC DNA]</scope>
    <source>
        <strain evidence="2 3">DSM 22130</strain>
    </source>
</reference>
<evidence type="ECO:0000313" key="3">
    <source>
        <dbReference type="Proteomes" id="UP000291933"/>
    </source>
</evidence>
<dbReference type="EMBL" id="SDMR01000002">
    <property type="protein sequence ID" value="TBT95899.1"/>
    <property type="molecule type" value="Genomic_DNA"/>
</dbReference>
<accession>A0A4Q9KPU4</accession>
<dbReference type="RefSeq" id="WP_131171014.1">
    <property type="nucleotide sequence ID" value="NZ_FXTL01000002.1"/>
</dbReference>
<keyword evidence="1" id="KW-1133">Transmembrane helix</keyword>
<feature type="transmembrane region" description="Helical" evidence="1">
    <location>
        <begin position="34"/>
        <end position="54"/>
    </location>
</feature>
<dbReference type="InterPro" id="IPR021414">
    <property type="entry name" value="DUF3054"/>
</dbReference>
<keyword evidence="3" id="KW-1185">Reference proteome</keyword>